<organism evidence="2 3">
    <name type="scientific">Colletotrichum zoysiae</name>
    <dbReference type="NCBI Taxonomy" id="1216348"/>
    <lineage>
        <taxon>Eukaryota</taxon>
        <taxon>Fungi</taxon>
        <taxon>Dikarya</taxon>
        <taxon>Ascomycota</taxon>
        <taxon>Pezizomycotina</taxon>
        <taxon>Sordariomycetes</taxon>
        <taxon>Hypocreomycetidae</taxon>
        <taxon>Glomerellales</taxon>
        <taxon>Glomerellaceae</taxon>
        <taxon>Colletotrichum</taxon>
        <taxon>Colletotrichum graminicola species complex</taxon>
    </lineage>
</organism>
<evidence type="ECO:0000313" key="3">
    <source>
        <dbReference type="Proteomes" id="UP001232148"/>
    </source>
</evidence>
<keyword evidence="1" id="KW-0472">Membrane</keyword>
<keyword evidence="1" id="KW-0812">Transmembrane</keyword>
<sequence length="100" mass="10963">MQRRGSAANLLGMMRWNESAGEKVNRIITRCNELHVRVRVLSKSVVGGPAARPLLKWSAPGYFPLTKGTPSLLASTIGTALRLPLTVFAFWALMIKDADL</sequence>
<gene>
    <name evidence="2" type="ORF">LX32DRAFT_679220</name>
</gene>
<comment type="caution">
    <text evidence="2">The sequence shown here is derived from an EMBL/GenBank/DDBJ whole genome shotgun (WGS) entry which is preliminary data.</text>
</comment>
<dbReference type="AlphaFoldDB" id="A0AAD9HUY6"/>
<keyword evidence="3" id="KW-1185">Reference proteome</keyword>
<accession>A0AAD9HUY6</accession>
<evidence type="ECO:0000313" key="2">
    <source>
        <dbReference type="EMBL" id="KAK2034369.1"/>
    </source>
</evidence>
<feature type="transmembrane region" description="Helical" evidence="1">
    <location>
        <begin position="72"/>
        <end position="94"/>
    </location>
</feature>
<dbReference type="EMBL" id="MU842815">
    <property type="protein sequence ID" value="KAK2034369.1"/>
    <property type="molecule type" value="Genomic_DNA"/>
</dbReference>
<evidence type="ECO:0000256" key="1">
    <source>
        <dbReference type="SAM" id="Phobius"/>
    </source>
</evidence>
<protein>
    <submittedName>
        <fullName evidence="2">Uncharacterized protein</fullName>
    </submittedName>
</protein>
<reference evidence="2" key="1">
    <citation type="submission" date="2021-06" db="EMBL/GenBank/DDBJ databases">
        <title>Comparative genomics, transcriptomics and evolutionary studies reveal genomic signatures of adaptation to plant cell wall in hemibiotrophic fungi.</title>
        <authorList>
            <consortium name="DOE Joint Genome Institute"/>
            <person name="Baroncelli R."/>
            <person name="Diaz J.F."/>
            <person name="Benocci T."/>
            <person name="Peng M."/>
            <person name="Battaglia E."/>
            <person name="Haridas S."/>
            <person name="Andreopoulos W."/>
            <person name="Labutti K."/>
            <person name="Pangilinan J."/>
            <person name="Floch G.L."/>
            <person name="Makela M.R."/>
            <person name="Henrissat B."/>
            <person name="Grigoriev I.V."/>
            <person name="Crouch J.A."/>
            <person name="De Vries R.P."/>
            <person name="Sukno S.A."/>
            <person name="Thon M.R."/>
        </authorList>
    </citation>
    <scope>NUCLEOTIDE SEQUENCE</scope>
    <source>
        <strain evidence="2">MAFF235873</strain>
    </source>
</reference>
<proteinExistence type="predicted"/>
<name>A0AAD9HUY6_9PEZI</name>
<keyword evidence="1" id="KW-1133">Transmembrane helix</keyword>
<dbReference type="Proteomes" id="UP001232148">
    <property type="component" value="Unassembled WGS sequence"/>
</dbReference>